<dbReference type="Gene3D" id="1.20.1250.20">
    <property type="entry name" value="MFS general substrate transporter like domains"/>
    <property type="match status" value="1"/>
</dbReference>
<dbReference type="PANTHER" id="PTHR23542:SF1">
    <property type="entry name" value="MAJOR FACILITATOR SUPERFAMILY (MFS) PROFILE DOMAIN-CONTAINING PROTEIN"/>
    <property type="match status" value="1"/>
</dbReference>
<keyword evidence="1" id="KW-0472">Membrane</keyword>
<feature type="transmembrane region" description="Helical" evidence="1">
    <location>
        <begin position="264"/>
        <end position="286"/>
    </location>
</feature>
<keyword evidence="1" id="KW-0812">Transmembrane</keyword>
<dbReference type="PANTHER" id="PTHR23542">
    <property type="match status" value="1"/>
</dbReference>
<proteinExistence type="predicted"/>
<dbReference type="OrthoDB" id="9180256at2"/>
<keyword evidence="1" id="KW-1133">Transmembrane helix</keyword>
<feature type="transmembrane region" description="Helical" evidence="1">
    <location>
        <begin position="392"/>
        <end position="415"/>
    </location>
</feature>
<feature type="transmembrane region" description="Helical" evidence="1">
    <location>
        <begin position="183"/>
        <end position="203"/>
    </location>
</feature>
<feature type="transmembrane region" description="Helical" evidence="1">
    <location>
        <begin position="54"/>
        <end position="75"/>
    </location>
</feature>
<protein>
    <recommendedName>
        <fullName evidence="4">MFS transporter</fullName>
    </recommendedName>
</protein>
<sequence length="422" mass="43453">MSARAQARSLAAAYRDLFALSGWVFIVVAFIGRVPLAMAQMGTLLMVTAATDSYTAGGTCAGALAVANAIGSPIAGGLTDRIGQKPVVIVQSIVSGLGLLALVFLTNASLSWPILALAAAAAGFFLPQIGTLARIRWRELVSDESGPNRERLNTAFSWEGAGDEASFVLGPATVGILTAIINAQFAVTTAAVLVIVFGTWFGLHPTSRLVAGSRTHALRIGSAITTIAALMMASQFLVGTMFGSVQTGTTVLARAAGQDGMAGLLHGVLGIGSVVAGITIAAIPATYTFDRRVRVFSISLLVLSIPLLFVHSLGWLTLVLAIMGFGIAPLMITNFSVVETVTPPTRLGVVMTMLASVTGLGYAVGSSTAGRLADWGRTATINGEVIGGYTPAYAVTVTGALLAVIVAHIVAAQLVRRRSELS</sequence>
<feature type="transmembrane region" description="Helical" evidence="1">
    <location>
        <begin position="347"/>
        <end position="365"/>
    </location>
</feature>
<evidence type="ECO:0000313" key="3">
    <source>
        <dbReference type="Proteomes" id="UP000199288"/>
    </source>
</evidence>
<organism evidence="2 3">
    <name type="scientific">Bowdeniella nasicola</name>
    <dbReference type="NCBI Taxonomy" id="208480"/>
    <lineage>
        <taxon>Bacteria</taxon>
        <taxon>Bacillati</taxon>
        <taxon>Actinomycetota</taxon>
        <taxon>Actinomycetes</taxon>
        <taxon>Actinomycetales</taxon>
        <taxon>Actinomycetaceae</taxon>
        <taxon>Bowdeniella</taxon>
    </lineage>
</organism>
<name>A0A1H4AA06_9ACTO</name>
<dbReference type="InterPro" id="IPR036259">
    <property type="entry name" value="MFS_trans_sf"/>
</dbReference>
<dbReference type="Pfam" id="PF07690">
    <property type="entry name" value="MFS_1"/>
    <property type="match status" value="1"/>
</dbReference>
<evidence type="ECO:0008006" key="4">
    <source>
        <dbReference type="Google" id="ProtNLM"/>
    </source>
</evidence>
<accession>A0A1H4AA06</accession>
<reference evidence="3" key="1">
    <citation type="submission" date="2016-10" db="EMBL/GenBank/DDBJ databases">
        <authorList>
            <person name="Varghese N."/>
            <person name="Submissions S."/>
        </authorList>
    </citation>
    <scope>NUCLEOTIDE SEQUENCE [LARGE SCALE GENOMIC DNA]</scope>
    <source>
        <strain evidence="3">KPR-1</strain>
    </source>
</reference>
<feature type="transmembrane region" description="Helical" evidence="1">
    <location>
        <begin position="223"/>
        <end position="244"/>
    </location>
</feature>
<dbReference type="InterPro" id="IPR011701">
    <property type="entry name" value="MFS"/>
</dbReference>
<dbReference type="AlphaFoldDB" id="A0A1H4AA06"/>
<dbReference type="Proteomes" id="UP000199288">
    <property type="component" value="Unassembled WGS sequence"/>
</dbReference>
<dbReference type="RefSeq" id="WP_092564047.1">
    <property type="nucleotide sequence ID" value="NZ_FNQV01000007.1"/>
</dbReference>
<dbReference type="SUPFAM" id="SSF103473">
    <property type="entry name" value="MFS general substrate transporter"/>
    <property type="match status" value="1"/>
</dbReference>
<evidence type="ECO:0000256" key="1">
    <source>
        <dbReference type="SAM" id="Phobius"/>
    </source>
</evidence>
<feature type="transmembrane region" description="Helical" evidence="1">
    <location>
        <begin position="293"/>
        <end position="309"/>
    </location>
</feature>
<dbReference type="EMBL" id="FNQV01000007">
    <property type="protein sequence ID" value="SEA32608.1"/>
    <property type="molecule type" value="Genomic_DNA"/>
</dbReference>
<evidence type="ECO:0000313" key="2">
    <source>
        <dbReference type="EMBL" id="SEA32608.1"/>
    </source>
</evidence>
<keyword evidence="3" id="KW-1185">Reference proteome</keyword>
<dbReference type="GO" id="GO:0022857">
    <property type="term" value="F:transmembrane transporter activity"/>
    <property type="evidence" value="ECO:0007669"/>
    <property type="project" value="InterPro"/>
</dbReference>
<feature type="transmembrane region" description="Helical" evidence="1">
    <location>
        <begin position="87"/>
        <end position="106"/>
    </location>
</feature>
<feature type="transmembrane region" description="Helical" evidence="1">
    <location>
        <begin position="315"/>
        <end position="335"/>
    </location>
</feature>
<gene>
    <name evidence="2" type="ORF">SAMN02910418_01373</name>
</gene>
<feature type="transmembrane region" description="Helical" evidence="1">
    <location>
        <begin position="12"/>
        <end position="34"/>
    </location>
</feature>